<dbReference type="RefSeq" id="WP_164188803.1">
    <property type="nucleotide sequence ID" value="NZ_JAAGMR010000177.1"/>
</dbReference>
<evidence type="ECO:0000259" key="1">
    <source>
        <dbReference type="Pfam" id="PF04738"/>
    </source>
</evidence>
<name>A0A7K3QSM0_9ACTN</name>
<reference evidence="2 3" key="1">
    <citation type="submission" date="2020-01" db="EMBL/GenBank/DDBJ databases">
        <title>Insect and environment-associated Actinomycetes.</title>
        <authorList>
            <person name="Currrie C."/>
            <person name="Chevrette M."/>
            <person name="Carlson C."/>
            <person name="Stubbendieck R."/>
            <person name="Wendt-Pienkowski E."/>
        </authorList>
    </citation>
    <scope>NUCLEOTIDE SEQUENCE [LARGE SCALE GENOMIC DNA]</scope>
    <source>
        <strain evidence="2 3">SID7754</strain>
    </source>
</reference>
<feature type="domain" description="Lantibiotic dehydratase N-terminal" evidence="1">
    <location>
        <begin position="636"/>
        <end position="716"/>
    </location>
</feature>
<evidence type="ECO:0000313" key="3">
    <source>
        <dbReference type="Proteomes" id="UP000470520"/>
    </source>
</evidence>
<accession>A0A7K3QSM0</accession>
<sequence>MPEPVLLPGGGWRLWRHFALRGPGFPVSGVLRLAPQGLAEAADRFGAGAELAGADWGSFEAAFAAAAVETAGELQAIAGRPDFRAAVAWQNRAVLRTGIAPFLAWTPSAAGRTSMPRQREELVAHYWQRFCVKNDTIGFFGPVGWATLDPELRGVEVEHGTGLITRSEVFFSSWSIDELARTLAGDPGLRPWLAPRRLPYLRIQQAHVGLPGRPAQPVSDLERQVLLRCDGVRPARDIQRELAGQAAPQLVEEVLDQLVRRRWIVWRLEIPATAHPEHHLRETLERVGDPAVREPALAALTVLQHGRDRVQAAGTDAEELVAALSALEADFARLTQAPAQREKGARTAPNRSLVYADCRRSATARVGSAVLEALTPLELCLTASRWMTDRFAEIVGARITEAYRRLRARNGAVDLGSLWFECLPAPHSRSIADTDAIQAELRDRWTAVIAAPEGVRRVERASADIAEQVYKAFGEPGTGWSLSRYASPDVMLIAEDLAAVERGEFSLVLGELHVAMNTLGASLFVTQHPDREELIEETTADFPGPRLVPMLPKELPMIRWSARSRPSLDRPQDYYVALVDHTADPRRPRTVRCADVTVEERAGRLVVELPDGAVFDLLDVFCHAMTNRVMDRFRIRPDADHSPRVTVDKMVLSRETWRFPAGRLPFATEKSEPKRFVRARQWQAATQLPRHVFVVSPAEPRPFYVDFDSPVYVNILAKAIRRLAARDPQARLTVSEMLPTPEQAWLTDDVGNRYASELRFVAVDRSKVPGGAG</sequence>
<dbReference type="EMBL" id="JAAGMR010000177">
    <property type="protein sequence ID" value="NEB92886.1"/>
    <property type="molecule type" value="Genomic_DNA"/>
</dbReference>
<dbReference type="InterPro" id="IPR006827">
    <property type="entry name" value="Lant_deHydtase_N"/>
</dbReference>
<protein>
    <submittedName>
        <fullName evidence="2">Lantibiotic dehydratase</fullName>
    </submittedName>
</protein>
<dbReference type="Proteomes" id="UP000470520">
    <property type="component" value="Unassembled WGS sequence"/>
</dbReference>
<proteinExistence type="predicted"/>
<gene>
    <name evidence="2" type="ORF">G3I21_14495</name>
</gene>
<comment type="caution">
    <text evidence="2">The sequence shown here is derived from an EMBL/GenBank/DDBJ whole genome shotgun (WGS) entry which is preliminary data.</text>
</comment>
<dbReference type="Pfam" id="PF04738">
    <property type="entry name" value="Lant_dehydr_N"/>
    <property type="match status" value="2"/>
</dbReference>
<feature type="domain" description="Lantibiotic dehydratase N-terminal" evidence="1">
    <location>
        <begin position="80"/>
        <end position="607"/>
    </location>
</feature>
<dbReference type="AlphaFoldDB" id="A0A7K3QSM0"/>
<organism evidence="2 3">
    <name type="scientific">Streptomyces bauhiniae</name>
    <dbReference type="NCBI Taxonomy" id="2340725"/>
    <lineage>
        <taxon>Bacteria</taxon>
        <taxon>Bacillati</taxon>
        <taxon>Actinomycetota</taxon>
        <taxon>Actinomycetes</taxon>
        <taxon>Kitasatosporales</taxon>
        <taxon>Streptomycetaceae</taxon>
        <taxon>Streptomyces</taxon>
    </lineage>
</organism>
<evidence type="ECO:0000313" key="2">
    <source>
        <dbReference type="EMBL" id="NEB92886.1"/>
    </source>
</evidence>